<proteinExistence type="predicted"/>
<protein>
    <submittedName>
        <fullName evidence="2">Helix-turn-helix domain-containing protein</fullName>
    </submittedName>
</protein>
<dbReference type="Proteomes" id="UP001595698">
    <property type="component" value="Unassembled WGS sequence"/>
</dbReference>
<dbReference type="CDD" id="cd00093">
    <property type="entry name" value="HTH_XRE"/>
    <property type="match status" value="1"/>
</dbReference>
<dbReference type="EMBL" id="JBHSBC010000051">
    <property type="protein sequence ID" value="MFC3986126.1"/>
    <property type="molecule type" value="Genomic_DNA"/>
</dbReference>
<reference evidence="3" key="1">
    <citation type="journal article" date="2019" name="Int. J. Syst. Evol. Microbiol.">
        <title>The Global Catalogue of Microorganisms (GCM) 10K type strain sequencing project: providing services to taxonomists for standard genome sequencing and annotation.</title>
        <authorList>
            <consortium name="The Broad Institute Genomics Platform"/>
            <consortium name="The Broad Institute Genome Sequencing Center for Infectious Disease"/>
            <person name="Wu L."/>
            <person name="Ma J."/>
        </authorList>
    </citation>
    <scope>NUCLEOTIDE SEQUENCE [LARGE SCALE GENOMIC DNA]</scope>
    <source>
        <strain evidence="3">TBRC 7912</strain>
    </source>
</reference>
<sequence>MTHIYSPTVRRRRLSAALRRARSDAGLTAEAAAKLLGWPASKVTRIERNEWRRPTVSDVTDMLDVYGVTDEAVRKAMSTLARQARERGWWEGELRAELGGSLVEFETEASKIRVFQALLVPGLLQTADYARAVFRGGMIVDQDMVERRVHARLARQQILERDHPLNLWVILDEAALIKHVGGPAVMRAQIHHLIDMAARPNIGIQVVPNTAGAHASMSGAFTILSYPTPDDPELVYIETGTNGDLYLEGTEEIERYTLKYDHIRGSALSVEASVARMMNLAEQLK</sequence>
<dbReference type="InterPro" id="IPR043917">
    <property type="entry name" value="DUF5753"/>
</dbReference>
<dbReference type="RefSeq" id="WP_362782885.1">
    <property type="nucleotide sequence ID" value="NZ_JBHSBC010000051.1"/>
</dbReference>
<name>A0ABV8FE17_9ACTN</name>
<evidence type="ECO:0000313" key="2">
    <source>
        <dbReference type="EMBL" id="MFC3986126.1"/>
    </source>
</evidence>
<gene>
    <name evidence="2" type="ORF">ACFOYY_38775</name>
</gene>
<dbReference type="PROSITE" id="PS50943">
    <property type="entry name" value="HTH_CROC1"/>
    <property type="match status" value="1"/>
</dbReference>
<comment type="caution">
    <text evidence="2">The sequence shown here is derived from an EMBL/GenBank/DDBJ whole genome shotgun (WGS) entry which is preliminary data.</text>
</comment>
<keyword evidence="3" id="KW-1185">Reference proteome</keyword>
<dbReference type="InterPro" id="IPR010982">
    <property type="entry name" value="Lambda_DNA-bd_dom_sf"/>
</dbReference>
<dbReference type="SUPFAM" id="SSF47413">
    <property type="entry name" value="lambda repressor-like DNA-binding domains"/>
    <property type="match status" value="1"/>
</dbReference>
<dbReference type="Pfam" id="PF19054">
    <property type="entry name" value="DUF5753"/>
    <property type="match status" value="1"/>
</dbReference>
<evidence type="ECO:0000313" key="3">
    <source>
        <dbReference type="Proteomes" id="UP001595698"/>
    </source>
</evidence>
<organism evidence="2 3">
    <name type="scientific">Streptosporangium jomthongense</name>
    <dbReference type="NCBI Taxonomy" id="1193683"/>
    <lineage>
        <taxon>Bacteria</taxon>
        <taxon>Bacillati</taxon>
        <taxon>Actinomycetota</taxon>
        <taxon>Actinomycetes</taxon>
        <taxon>Streptosporangiales</taxon>
        <taxon>Streptosporangiaceae</taxon>
        <taxon>Streptosporangium</taxon>
    </lineage>
</organism>
<feature type="domain" description="HTH cro/C1-type" evidence="1">
    <location>
        <begin position="18"/>
        <end position="73"/>
    </location>
</feature>
<dbReference type="Pfam" id="PF13560">
    <property type="entry name" value="HTH_31"/>
    <property type="match status" value="1"/>
</dbReference>
<dbReference type="InterPro" id="IPR001387">
    <property type="entry name" value="Cro/C1-type_HTH"/>
</dbReference>
<accession>A0ABV8FE17</accession>
<dbReference type="SMART" id="SM00530">
    <property type="entry name" value="HTH_XRE"/>
    <property type="match status" value="1"/>
</dbReference>
<evidence type="ECO:0000259" key="1">
    <source>
        <dbReference type="PROSITE" id="PS50943"/>
    </source>
</evidence>
<dbReference type="Gene3D" id="1.10.260.40">
    <property type="entry name" value="lambda repressor-like DNA-binding domains"/>
    <property type="match status" value="1"/>
</dbReference>